<name>A0A1G8HPS1_9FIRM</name>
<dbReference type="Proteomes" id="UP000198656">
    <property type="component" value="Unassembled WGS sequence"/>
</dbReference>
<dbReference type="PANTHER" id="PTHR37423:SF2">
    <property type="entry name" value="MEMBRANE-BOUND LYTIC MUREIN TRANSGLYCOSYLASE C"/>
    <property type="match status" value="1"/>
</dbReference>
<dbReference type="CDD" id="cd16896">
    <property type="entry name" value="LT_Slt70-like"/>
    <property type="match status" value="1"/>
</dbReference>
<evidence type="ECO:0000259" key="3">
    <source>
        <dbReference type="Pfam" id="PF01464"/>
    </source>
</evidence>
<accession>A0A1G8HPS1</accession>
<keyword evidence="2" id="KW-0472">Membrane</keyword>
<dbReference type="OrthoDB" id="9815002at2"/>
<dbReference type="GO" id="GO:0000270">
    <property type="term" value="P:peptidoglycan metabolic process"/>
    <property type="evidence" value="ECO:0007669"/>
    <property type="project" value="InterPro"/>
</dbReference>
<dbReference type="STRING" id="1121419.SAMN05443529_12622"/>
<dbReference type="InterPro" id="IPR023346">
    <property type="entry name" value="Lysozyme-like_dom_sf"/>
</dbReference>
<feature type="domain" description="Transglycosylase SLT" evidence="3">
    <location>
        <begin position="48"/>
        <end position="156"/>
    </location>
</feature>
<proteinExistence type="inferred from homology"/>
<organism evidence="4 5">
    <name type="scientific">Desulfosporosinus hippei DSM 8344</name>
    <dbReference type="NCBI Taxonomy" id="1121419"/>
    <lineage>
        <taxon>Bacteria</taxon>
        <taxon>Bacillati</taxon>
        <taxon>Bacillota</taxon>
        <taxon>Clostridia</taxon>
        <taxon>Eubacteriales</taxon>
        <taxon>Desulfitobacteriaceae</taxon>
        <taxon>Desulfosporosinus</taxon>
    </lineage>
</organism>
<protein>
    <submittedName>
        <fullName evidence="4">Soluble lytic murein transglycosylase</fullName>
    </submittedName>
</protein>
<sequence>MAKKNLKRKINGRQISLVIVLCILAVYSIFQLVDLQKIIYPYPHRTIIEKYASQYGVDPLLVLAVIREESKFLPQSESHKGALGLMQLMPSTAQSIAQSVGDKGYSNEYLLDPEKNIQYGTWYLASLQKLFSNNQTLVIAAYNGGRGHVQEWIESGQIDPDNIRQQDIPFKETRDYVQRVLKSYQKYIKLYRT</sequence>
<gene>
    <name evidence="4" type="ORF">SAMN05443529_12622</name>
</gene>
<dbReference type="AlphaFoldDB" id="A0A1G8HPS1"/>
<dbReference type="InterPro" id="IPR008258">
    <property type="entry name" value="Transglycosylase_SLT_dom_1"/>
</dbReference>
<evidence type="ECO:0000313" key="5">
    <source>
        <dbReference type="Proteomes" id="UP000198656"/>
    </source>
</evidence>
<dbReference type="GO" id="GO:0016020">
    <property type="term" value="C:membrane"/>
    <property type="evidence" value="ECO:0007669"/>
    <property type="project" value="InterPro"/>
</dbReference>
<dbReference type="RefSeq" id="WP_092335101.1">
    <property type="nucleotide sequence ID" value="NZ_FNCP01000026.1"/>
</dbReference>
<dbReference type="GO" id="GO:0008933">
    <property type="term" value="F:peptidoglycan lytic transglycosylase activity"/>
    <property type="evidence" value="ECO:0007669"/>
    <property type="project" value="InterPro"/>
</dbReference>
<evidence type="ECO:0000313" key="4">
    <source>
        <dbReference type="EMBL" id="SDI08562.1"/>
    </source>
</evidence>
<dbReference type="Gene3D" id="1.10.530.10">
    <property type="match status" value="1"/>
</dbReference>
<dbReference type="Pfam" id="PF01464">
    <property type="entry name" value="SLT"/>
    <property type="match status" value="1"/>
</dbReference>
<reference evidence="5" key="1">
    <citation type="submission" date="2016-10" db="EMBL/GenBank/DDBJ databases">
        <authorList>
            <person name="Varghese N."/>
            <person name="Submissions S."/>
        </authorList>
    </citation>
    <scope>NUCLEOTIDE SEQUENCE [LARGE SCALE GENOMIC DNA]</scope>
    <source>
        <strain evidence="5">DSM 8344</strain>
    </source>
</reference>
<keyword evidence="2" id="KW-1133">Transmembrane helix</keyword>
<keyword evidence="2" id="KW-0812">Transmembrane</keyword>
<keyword evidence="5" id="KW-1185">Reference proteome</keyword>
<dbReference type="InterPro" id="IPR000189">
    <property type="entry name" value="Transglyc_AS"/>
</dbReference>
<evidence type="ECO:0000256" key="2">
    <source>
        <dbReference type="SAM" id="Phobius"/>
    </source>
</evidence>
<comment type="similarity">
    <text evidence="1">Belongs to the transglycosylase Slt family.</text>
</comment>
<dbReference type="PANTHER" id="PTHR37423">
    <property type="entry name" value="SOLUBLE LYTIC MUREIN TRANSGLYCOSYLASE-RELATED"/>
    <property type="match status" value="1"/>
</dbReference>
<dbReference type="SUPFAM" id="SSF53955">
    <property type="entry name" value="Lysozyme-like"/>
    <property type="match status" value="1"/>
</dbReference>
<dbReference type="PROSITE" id="PS00922">
    <property type="entry name" value="TRANSGLYCOSYLASE"/>
    <property type="match status" value="1"/>
</dbReference>
<dbReference type="EMBL" id="FNCP01000026">
    <property type="protein sequence ID" value="SDI08562.1"/>
    <property type="molecule type" value="Genomic_DNA"/>
</dbReference>
<evidence type="ECO:0000256" key="1">
    <source>
        <dbReference type="ARBA" id="ARBA00007734"/>
    </source>
</evidence>
<feature type="transmembrane region" description="Helical" evidence="2">
    <location>
        <begin position="12"/>
        <end position="30"/>
    </location>
</feature>